<protein>
    <submittedName>
        <fullName evidence="1">TIM barrel protein</fullName>
    </submittedName>
</protein>
<keyword evidence="2" id="KW-1185">Reference proteome</keyword>
<dbReference type="EMBL" id="WIXI01000043">
    <property type="protein sequence ID" value="MQY46999.1"/>
    <property type="molecule type" value="Genomic_DNA"/>
</dbReference>
<dbReference type="PANTHER" id="PTHR12110:SF41">
    <property type="entry name" value="INOSOSE DEHYDRATASE"/>
    <property type="match status" value="1"/>
</dbReference>
<evidence type="ECO:0000313" key="1">
    <source>
        <dbReference type="EMBL" id="MQY46999.1"/>
    </source>
</evidence>
<evidence type="ECO:0000313" key="2">
    <source>
        <dbReference type="Proteomes" id="UP000435138"/>
    </source>
</evidence>
<dbReference type="InterPro" id="IPR050312">
    <property type="entry name" value="IolE/XylAMocC-like"/>
</dbReference>
<reference evidence="1 2" key="1">
    <citation type="submission" date="2019-11" db="EMBL/GenBank/DDBJ databases">
        <title>Genome analysis of Rhizobacterium cereale a novel genus and species isolated from maize roots in North Spain.</title>
        <authorList>
            <person name="Menendez E."/>
            <person name="Flores-Felix J.D."/>
            <person name="Ramirez-Bahena M.-H."/>
            <person name="Igual J.M."/>
            <person name="Garcia-Fraile P."/>
            <person name="Peix A."/>
            <person name="Velazquez E."/>
        </authorList>
    </citation>
    <scope>NUCLEOTIDE SEQUENCE [LARGE SCALE GENOMIC DNA]</scope>
    <source>
        <strain evidence="1 2">RZME27</strain>
    </source>
</reference>
<dbReference type="InterPro" id="IPR036237">
    <property type="entry name" value="Xyl_isomerase-like_sf"/>
</dbReference>
<dbReference type="Proteomes" id="UP000435138">
    <property type="component" value="Unassembled WGS sequence"/>
</dbReference>
<dbReference type="Gene3D" id="3.20.20.150">
    <property type="entry name" value="Divalent-metal-dependent TIM barrel enzymes"/>
    <property type="match status" value="1"/>
</dbReference>
<organism evidence="1 2">
    <name type="scientific">Endobacterium cereale</name>
    <dbReference type="NCBI Taxonomy" id="2663029"/>
    <lineage>
        <taxon>Bacteria</taxon>
        <taxon>Pseudomonadati</taxon>
        <taxon>Pseudomonadota</taxon>
        <taxon>Alphaproteobacteria</taxon>
        <taxon>Hyphomicrobiales</taxon>
        <taxon>Rhizobiaceae</taxon>
        <taxon>Endobacterium</taxon>
    </lineage>
</organism>
<dbReference type="RefSeq" id="WP_153354478.1">
    <property type="nucleotide sequence ID" value="NZ_JAYKOO010000002.1"/>
</dbReference>
<proteinExistence type="predicted"/>
<dbReference type="SUPFAM" id="SSF51658">
    <property type="entry name" value="Xylose isomerase-like"/>
    <property type="match status" value="1"/>
</dbReference>
<dbReference type="AlphaFoldDB" id="A0A6A8A8B5"/>
<sequence>MMNLFSLQLHSMRSLGGLDAQLAATQAAGFTRVEALEEQLVSGTDLGEHLARFGLTCSAVHISMARLQHDPAPIAEACLAAGITSVFATRLPMQDPREAAAWQKAGEKLGALTELFSCQGISLGYHNGEHGFIPLKSGRCGLEDLFRAASGTDLEWQADIGWIRRAGADPMEWLKRFRRRLASAHIKDVGPDADHEGGWRNLGSGLLVWPILLRAAVECGARTLVVEHDNPPDPAEFAKRSFAYLSRYDSRNVL</sequence>
<dbReference type="PANTHER" id="PTHR12110">
    <property type="entry name" value="HYDROXYPYRUVATE ISOMERASE"/>
    <property type="match status" value="1"/>
</dbReference>
<name>A0A6A8A8B5_9HYPH</name>
<accession>A0A6A8A8B5</accession>
<comment type="caution">
    <text evidence="1">The sequence shown here is derived from an EMBL/GenBank/DDBJ whole genome shotgun (WGS) entry which is preliminary data.</text>
</comment>
<gene>
    <name evidence="1" type="ORF">GAO09_13255</name>
</gene>